<dbReference type="AlphaFoldDB" id="A0A124FKB6"/>
<protein>
    <recommendedName>
        <fullName evidence="1">Acyclic terpene utilisation N-terminal domain-containing protein</fullName>
    </recommendedName>
</protein>
<sequence length="452" mass="48697">MKQMVLLSPTAILGYGFPVVSFENGLSCRPHVIAVDAGSTDPGPYYLGSGKPFVPRGAVKRDLTFLLRAARSLRIPLLIGTAGGSGARQHLEWCRRIILEVAEEEGLSFRMAVIPADVSKQKLAEALRQGRVSPLGPVPELTEEAINESTNLVAQMGVEPLIEALDGGAEVVLAGRCYDPAVFAALPIREGYDPGLSLHLGKILECAAIAAVPGSGSDCMIGFLEKGRFLVEAASPERRATTASVAAHTLYEKSNPYLLPGPGGVLDLQGTAFRQVNGRRVAVEGSRFRPVSPYRVKVEGARKIGYRVVSIAGARDPRFISALEEILAGVRSRTEDNFSSERRRFRLAFHVYGRDGVMGKQEPRPVPGHEVGIVLEAVAETEELAEAVCGFARSTLLHYGFPGRLATAGNLAFPFSPSDFKAGAAYVFSVHHLLTLSHPREIFPVSFEEVRS</sequence>
<organism evidence="2 3">
    <name type="scientific">Thermacetogenium phaeum</name>
    <dbReference type="NCBI Taxonomy" id="85874"/>
    <lineage>
        <taxon>Bacteria</taxon>
        <taxon>Bacillati</taxon>
        <taxon>Bacillota</taxon>
        <taxon>Clostridia</taxon>
        <taxon>Thermoanaerobacterales</taxon>
        <taxon>Thermoanaerobacteraceae</taxon>
        <taxon>Thermacetogenium</taxon>
    </lineage>
</organism>
<dbReference type="PATRIC" id="fig|85874.4.peg.1749"/>
<proteinExistence type="predicted"/>
<accession>A0A124FKB6</accession>
<gene>
    <name evidence="2" type="ORF">XD66_0593</name>
</gene>
<comment type="caution">
    <text evidence="2">The sequence shown here is derived from an EMBL/GenBank/DDBJ whole genome shotgun (WGS) entry which is preliminary data.</text>
</comment>
<evidence type="ECO:0000313" key="3">
    <source>
        <dbReference type="Proteomes" id="UP000053326"/>
    </source>
</evidence>
<feature type="domain" description="Acyclic terpene utilisation N-terminal" evidence="1">
    <location>
        <begin position="94"/>
        <end position="390"/>
    </location>
</feature>
<evidence type="ECO:0000313" key="2">
    <source>
        <dbReference type="EMBL" id="KUK36701.1"/>
    </source>
</evidence>
<reference evidence="3" key="1">
    <citation type="journal article" date="2015" name="MBio">
        <title>Genome-Resolved Metagenomic Analysis Reveals Roles for Candidate Phyla and Other Microbial Community Members in Biogeochemical Transformations in Oil Reservoirs.</title>
        <authorList>
            <person name="Hu P."/>
            <person name="Tom L."/>
            <person name="Singh A."/>
            <person name="Thomas B.C."/>
            <person name="Baker B.J."/>
            <person name="Piceno Y.M."/>
            <person name="Andersen G.L."/>
            <person name="Banfield J.F."/>
        </authorList>
    </citation>
    <scope>NUCLEOTIDE SEQUENCE [LARGE SCALE GENOMIC DNA]</scope>
</reference>
<dbReference type="Pfam" id="PF07287">
    <property type="entry name" value="AtuA"/>
    <property type="match status" value="1"/>
</dbReference>
<evidence type="ECO:0000259" key="1">
    <source>
        <dbReference type="Pfam" id="PF07287"/>
    </source>
</evidence>
<name>A0A124FKB6_9THEO</name>
<dbReference type="InterPro" id="IPR010839">
    <property type="entry name" value="AtuA_N"/>
</dbReference>
<dbReference type="Proteomes" id="UP000053326">
    <property type="component" value="Unassembled WGS sequence"/>
</dbReference>
<dbReference type="EMBL" id="LGFO01000054">
    <property type="protein sequence ID" value="KUK36701.1"/>
    <property type="molecule type" value="Genomic_DNA"/>
</dbReference>